<proteinExistence type="predicted"/>
<dbReference type="Proteomes" id="UP000676776">
    <property type="component" value="Unassembled WGS sequence"/>
</dbReference>
<keyword evidence="3" id="KW-1185">Reference proteome</keyword>
<accession>A0ABS3T6M6</accession>
<dbReference type="Pfam" id="PF00027">
    <property type="entry name" value="cNMP_binding"/>
    <property type="match status" value="1"/>
</dbReference>
<dbReference type="CDD" id="cd00038">
    <property type="entry name" value="CAP_ED"/>
    <property type="match status" value="1"/>
</dbReference>
<dbReference type="InterPro" id="IPR018490">
    <property type="entry name" value="cNMP-bd_dom_sf"/>
</dbReference>
<reference evidence="2 3" key="1">
    <citation type="submission" date="2021-03" db="EMBL/GenBank/DDBJ databases">
        <title>Winogradskyella sp. nov., isolated from costal sediment.</title>
        <authorList>
            <person name="Gao C."/>
        </authorList>
    </citation>
    <scope>NUCLEOTIDE SEQUENCE [LARGE SCALE GENOMIC DNA]</scope>
    <source>
        <strain evidence="2 3">DF17</strain>
    </source>
</reference>
<comment type="caution">
    <text evidence="2">The sequence shown here is derived from an EMBL/GenBank/DDBJ whole genome shotgun (WGS) entry which is preliminary data.</text>
</comment>
<dbReference type="InterPro" id="IPR000595">
    <property type="entry name" value="cNMP-bd_dom"/>
</dbReference>
<dbReference type="InterPro" id="IPR014710">
    <property type="entry name" value="RmlC-like_jellyroll"/>
</dbReference>
<dbReference type="SUPFAM" id="SSF51206">
    <property type="entry name" value="cAMP-binding domain-like"/>
    <property type="match status" value="1"/>
</dbReference>
<dbReference type="RefSeq" id="WP_208155308.1">
    <property type="nucleotide sequence ID" value="NZ_JAGEVF010000015.1"/>
</dbReference>
<sequence>MEDPNYDFLKSKFHVSKETYFILRRMAKGRKLKTGETLVEQGRKSRKVAFLVSGLMRAFNTLETGKEITKNIFTPISFVGAFSSIVKDEPSKFCYEALTEAVIFELDLHDFKAIAEKNIDVSNLYNRILEQIFIIYEKKLIEDMTLNATERYTRLKDKIPMIDDLIPQYQIASYLNISPVQLSRIRKSLL</sequence>
<dbReference type="EMBL" id="JAGEVF010000015">
    <property type="protein sequence ID" value="MBO3117954.1"/>
    <property type="molecule type" value="Genomic_DNA"/>
</dbReference>
<feature type="domain" description="Cyclic nucleotide-binding" evidence="1">
    <location>
        <begin position="30"/>
        <end position="114"/>
    </location>
</feature>
<gene>
    <name evidence="2" type="ORF">J4050_14450</name>
</gene>
<dbReference type="PROSITE" id="PS50042">
    <property type="entry name" value="CNMP_BINDING_3"/>
    <property type="match status" value="1"/>
</dbReference>
<evidence type="ECO:0000313" key="2">
    <source>
        <dbReference type="EMBL" id="MBO3117954.1"/>
    </source>
</evidence>
<name>A0ABS3T6M6_9FLAO</name>
<evidence type="ECO:0000313" key="3">
    <source>
        <dbReference type="Proteomes" id="UP000676776"/>
    </source>
</evidence>
<organism evidence="2 3">
    <name type="scientific">Winogradskyella pelagia</name>
    <dbReference type="NCBI Taxonomy" id="2819984"/>
    <lineage>
        <taxon>Bacteria</taxon>
        <taxon>Pseudomonadati</taxon>
        <taxon>Bacteroidota</taxon>
        <taxon>Flavobacteriia</taxon>
        <taxon>Flavobacteriales</taxon>
        <taxon>Flavobacteriaceae</taxon>
        <taxon>Winogradskyella</taxon>
    </lineage>
</organism>
<protein>
    <submittedName>
        <fullName evidence="2">Crp/Fnr family transcriptional regulator</fullName>
    </submittedName>
</protein>
<evidence type="ECO:0000259" key="1">
    <source>
        <dbReference type="PROSITE" id="PS50042"/>
    </source>
</evidence>
<dbReference type="Gene3D" id="2.60.120.10">
    <property type="entry name" value="Jelly Rolls"/>
    <property type="match status" value="1"/>
</dbReference>